<evidence type="ECO:0000256" key="2">
    <source>
        <dbReference type="ARBA" id="ARBA00009320"/>
    </source>
</evidence>
<dbReference type="RefSeq" id="WP_207180746.1">
    <property type="nucleotide sequence ID" value="NZ_AP024480.1"/>
</dbReference>
<dbReference type="Gene3D" id="3.20.10.10">
    <property type="entry name" value="D-amino Acid Aminotransferase, subunit A, domain 2"/>
    <property type="match status" value="1"/>
</dbReference>
<comment type="similarity">
    <text evidence="2 4">Belongs to the class-IV pyridoxal-phosphate-dependent aminotransferase family.</text>
</comment>
<evidence type="ECO:0000256" key="4">
    <source>
        <dbReference type="RuleBase" id="RU004106"/>
    </source>
</evidence>
<gene>
    <name evidence="6" type="ORF">CaldiYA01_03770</name>
</gene>
<dbReference type="InterPro" id="IPR001544">
    <property type="entry name" value="Aminotrans_IV"/>
</dbReference>
<evidence type="ECO:0000256" key="5">
    <source>
        <dbReference type="RuleBase" id="RU004516"/>
    </source>
</evidence>
<dbReference type="GO" id="GO:0016829">
    <property type="term" value="F:lyase activity"/>
    <property type="evidence" value="ECO:0007669"/>
    <property type="project" value="UniProtKB-KW"/>
</dbReference>
<dbReference type="InterPro" id="IPR043131">
    <property type="entry name" value="BCAT-like_N"/>
</dbReference>
<proteinExistence type="inferred from homology"/>
<dbReference type="InterPro" id="IPR043132">
    <property type="entry name" value="BCAT-like_C"/>
</dbReference>
<dbReference type="Proteomes" id="UP000663623">
    <property type="component" value="Chromosome"/>
</dbReference>
<evidence type="ECO:0000313" key="6">
    <source>
        <dbReference type="EMBL" id="BCS80417.1"/>
    </source>
</evidence>
<dbReference type="InterPro" id="IPR050571">
    <property type="entry name" value="Class-IV_PLP-Dep_Aminotrnsfr"/>
</dbReference>
<dbReference type="SUPFAM" id="SSF56752">
    <property type="entry name" value="D-aminoacid aminotransferase-like PLP-dependent enzymes"/>
    <property type="match status" value="1"/>
</dbReference>
<accession>A0ABM7NK02</accession>
<dbReference type="EMBL" id="AP024480">
    <property type="protein sequence ID" value="BCS80417.1"/>
    <property type="molecule type" value="Genomic_DNA"/>
</dbReference>
<dbReference type="Pfam" id="PF01063">
    <property type="entry name" value="Aminotran_4"/>
    <property type="match status" value="1"/>
</dbReference>
<dbReference type="PANTHER" id="PTHR42743">
    <property type="entry name" value="AMINO-ACID AMINOTRANSFERASE"/>
    <property type="match status" value="1"/>
</dbReference>
<keyword evidence="6" id="KW-0456">Lyase</keyword>
<name>A0ABM7NK02_9FIRM</name>
<dbReference type="Gene3D" id="3.30.470.10">
    <property type="match status" value="1"/>
</dbReference>
<dbReference type="InterPro" id="IPR036038">
    <property type="entry name" value="Aminotransferase-like"/>
</dbReference>
<sequence>MEEFFQSYSFGLVPFETIYFDKKGVHFLFEHFKRFKRAFWILGLGCDLEFEKFKEAIERYIVSCGKDYGGVRIFYVDGNLIFAQKEIRYSKNLFQKGFELKIARTRKDNANILNYIKTTNIGVNLIEEKSAKKKGFDSCLFLNQDDFVCEAAFSNIFFRKDKVIYTPHISCGLLPGIVRKHVIRVSEKLGYMVRKLCLKIDDIKDMDECFITSSIAGIFPVLRIEDIEFKQRDFTEYLLGMDEFYRPWIC</sequence>
<protein>
    <submittedName>
        <fullName evidence="6">4-amino-4-deoxychorismate lyase</fullName>
    </submittedName>
</protein>
<dbReference type="PROSITE" id="PS00770">
    <property type="entry name" value="AA_TRANSFER_CLASS_4"/>
    <property type="match status" value="1"/>
</dbReference>
<evidence type="ECO:0000256" key="1">
    <source>
        <dbReference type="ARBA" id="ARBA00001933"/>
    </source>
</evidence>
<reference evidence="6 7" key="1">
    <citation type="submission" date="2021-02" db="EMBL/GenBank/DDBJ databases">
        <title>Nitrogen-fixing ability and nitrogen fixation related genes of thermophilic fermentative bacteria in the genus Caldicellulosiruptor.</title>
        <authorList>
            <person name="Chen Y."/>
            <person name="Nishihara A."/>
            <person name="Haruta S."/>
        </authorList>
    </citation>
    <scope>NUCLEOTIDE SEQUENCE [LARGE SCALE GENOMIC DNA]</scope>
    <source>
        <strain evidence="6 7">YA01</strain>
    </source>
</reference>
<comment type="cofactor">
    <cofactor evidence="1 5">
        <name>pyridoxal 5'-phosphate</name>
        <dbReference type="ChEBI" id="CHEBI:597326"/>
    </cofactor>
</comment>
<dbReference type="PANTHER" id="PTHR42743:SF11">
    <property type="entry name" value="AMINODEOXYCHORISMATE LYASE"/>
    <property type="match status" value="1"/>
</dbReference>
<keyword evidence="3 5" id="KW-0663">Pyridoxal phosphate</keyword>
<evidence type="ECO:0000256" key="3">
    <source>
        <dbReference type="ARBA" id="ARBA00022898"/>
    </source>
</evidence>
<dbReference type="CDD" id="cd00449">
    <property type="entry name" value="PLPDE_IV"/>
    <property type="match status" value="1"/>
</dbReference>
<evidence type="ECO:0000313" key="7">
    <source>
        <dbReference type="Proteomes" id="UP000663623"/>
    </source>
</evidence>
<organism evidence="6 7">
    <name type="scientific">Caldicellulosiruptor diazotrophicus</name>
    <dbReference type="NCBI Taxonomy" id="2806205"/>
    <lineage>
        <taxon>Bacteria</taxon>
        <taxon>Bacillati</taxon>
        <taxon>Bacillota</taxon>
        <taxon>Bacillota incertae sedis</taxon>
        <taxon>Caldicellulosiruptorales</taxon>
        <taxon>Caldicellulosiruptoraceae</taxon>
        <taxon>Caldicellulosiruptor</taxon>
    </lineage>
</organism>
<dbReference type="InterPro" id="IPR018300">
    <property type="entry name" value="Aminotrans_IV_CS"/>
</dbReference>
<keyword evidence="7" id="KW-1185">Reference proteome</keyword>